<dbReference type="CDD" id="cd16936">
    <property type="entry name" value="HATPase_RsbW-like"/>
    <property type="match status" value="1"/>
</dbReference>
<dbReference type="SUPFAM" id="SSF55874">
    <property type="entry name" value="ATPase domain of HSP90 chaperone/DNA topoisomerase II/histidine kinase"/>
    <property type="match status" value="1"/>
</dbReference>
<accession>A0A5N5V2G7</accession>
<comment type="caution">
    <text evidence="3">The sequence shown here is derived from an EMBL/GenBank/DDBJ whole genome shotgun (WGS) entry which is preliminary data.</text>
</comment>
<dbReference type="Pfam" id="PF13581">
    <property type="entry name" value="HATPase_c_2"/>
    <property type="match status" value="1"/>
</dbReference>
<keyword evidence="1" id="KW-0418">Kinase</keyword>
<evidence type="ECO:0000256" key="1">
    <source>
        <dbReference type="ARBA" id="ARBA00022527"/>
    </source>
</evidence>
<keyword evidence="4" id="KW-1185">Reference proteome</keyword>
<keyword evidence="1" id="KW-0808">Transferase</keyword>
<proteinExistence type="predicted"/>
<dbReference type="EMBL" id="ANBP01000014">
    <property type="protein sequence ID" value="KAB7756085.1"/>
    <property type="molecule type" value="Genomic_DNA"/>
</dbReference>
<dbReference type="RefSeq" id="WP_003886732.1">
    <property type="nucleotide sequence ID" value="NZ_ANBO01000011.1"/>
</dbReference>
<keyword evidence="3" id="KW-0067">ATP-binding</keyword>
<dbReference type="GeneID" id="74304530"/>
<evidence type="ECO:0000313" key="4">
    <source>
        <dbReference type="Proteomes" id="UP000325690"/>
    </source>
</evidence>
<keyword evidence="1" id="KW-0723">Serine/threonine-protein kinase</keyword>
<dbReference type="GO" id="GO:0004674">
    <property type="term" value="F:protein serine/threonine kinase activity"/>
    <property type="evidence" value="ECO:0007669"/>
    <property type="project" value="UniProtKB-KW"/>
</dbReference>
<dbReference type="InterPro" id="IPR050267">
    <property type="entry name" value="Anti-sigma-factor_SerPK"/>
</dbReference>
<dbReference type="InterPro" id="IPR036890">
    <property type="entry name" value="HATPase_C_sf"/>
</dbReference>
<dbReference type="AlphaFoldDB" id="A0A5N5V2G7"/>
<evidence type="ECO:0000259" key="2">
    <source>
        <dbReference type="Pfam" id="PF13581"/>
    </source>
</evidence>
<feature type="domain" description="Histidine kinase/HSP90-like ATPase" evidence="2">
    <location>
        <begin position="14"/>
        <end position="136"/>
    </location>
</feature>
<reference evidence="3 4" key="1">
    <citation type="submission" date="2012-10" db="EMBL/GenBank/DDBJ databases">
        <title>The draft sequence of the Mycobacterium pheli genome.</title>
        <authorList>
            <person name="Pettersson B.M.F."/>
            <person name="Das S."/>
            <person name="Dasgupta S."/>
            <person name="Bhattacharya A."/>
            <person name="Kirsebom L.A."/>
        </authorList>
    </citation>
    <scope>NUCLEOTIDE SEQUENCE [LARGE SCALE GENOMIC DNA]</scope>
    <source>
        <strain evidence="3 4">CCUG 21000</strain>
    </source>
</reference>
<dbReference type="GO" id="GO:0005524">
    <property type="term" value="F:ATP binding"/>
    <property type="evidence" value="ECO:0007669"/>
    <property type="project" value="UniProtKB-KW"/>
</dbReference>
<organism evidence="3 4">
    <name type="scientific">Mycolicibacterium phlei DSM 43239 = CCUG 21000</name>
    <dbReference type="NCBI Taxonomy" id="1226750"/>
    <lineage>
        <taxon>Bacteria</taxon>
        <taxon>Bacillati</taxon>
        <taxon>Actinomycetota</taxon>
        <taxon>Actinomycetes</taxon>
        <taxon>Mycobacteriales</taxon>
        <taxon>Mycobacteriaceae</taxon>
        <taxon>Mycolicibacterium</taxon>
    </lineage>
</organism>
<keyword evidence="3" id="KW-0547">Nucleotide-binding</keyword>
<sequence>MNPPTELGFSCNGPADAQTVAEFRNAFRQWLRTHFALDDERLHDAVLAVNEALTNAAEFAYVGAEEPGTMAVTARYEVLEEPAGSRLVVTVTDHGTWLHKEPDGRPNTRGRGIELMNALSDRASIDRAPDGTRVVLEFDGCQLRSEEPFATTA</sequence>
<dbReference type="PANTHER" id="PTHR35526">
    <property type="entry name" value="ANTI-SIGMA-F FACTOR RSBW-RELATED"/>
    <property type="match status" value="1"/>
</dbReference>
<dbReference type="PANTHER" id="PTHR35526:SF3">
    <property type="entry name" value="ANTI-SIGMA-F FACTOR RSBW"/>
    <property type="match status" value="1"/>
</dbReference>
<dbReference type="Gene3D" id="3.30.565.10">
    <property type="entry name" value="Histidine kinase-like ATPase, C-terminal domain"/>
    <property type="match status" value="1"/>
</dbReference>
<evidence type="ECO:0000313" key="3">
    <source>
        <dbReference type="EMBL" id="KAB7756085.1"/>
    </source>
</evidence>
<protein>
    <submittedName>
        <fullName evidence="3">ATP-binding protein</fullName>
    </submittedName>
</protein>
<gene>
    <name evidence="3" type="ORF">MPHL21000_12550</name>
</gene>
<dbReference type="InterPro" id="IPR003594">
    <property type="entry name" value="HATPase_dom"/>
</dbReference>
<dbReference type="Proteomes" id="UP000325690">
    <property type="component" value="Unassembled WGS sequence"/>
</dbReference>
<name>A0A5N5V2G7_MYCPH</name>